<sequence>MAHAVDLERSTPVSRYTVQQPVDDDGRPIIGPDGRPLFLPHFQLPSFVVFDHKVNVRALGAYAFLQAFVDQSEGELSSSITAADVAARFSVSEETVMRQTDRPKNPLGLVPRLAQTHALVVGPNSIKTRDCVDCGTPMATPCPSACTSRKGRRRIKPRFELATHPPEGFCHPGPLTRWEYYKPKLIAKRLRENGQGREIVPFTQVLAWPALDQTIGLIELGTYVFIAAHTSLADGAMATGEDLFRHAIARRFGWTEGHVSEVTAKLERRRLISKAGLIEGHGHRHGYTGEPASYVVRVMPPAGLMHPGPIRVSEYRAPERITDRQEAVRSVRSVSLQFPRVPSDLLIVDNSDLPQKSTRANEGLWTGESGAVDGEIGDLRTHPPTHPTTHPSPSAQEPQCGSPVPQGGALADGDEDSRAGSGHGLGTPVASPAAPDPLMALVERHVPRSMCKHGQQDQEALAARLRTLERYGFTSEEIKVVFHRVNPESVLNPYAVVADRIKSISRLREHLETVARLRAKAAEASQPGLSKPQRCPVHRTEYVPELSTPAKPFCLLCDQEERREAEEALGKPTTDGETPGPKEERKAVPPPSGLSLVLEEEAPDPQMPDLCGRCHAWTRSVIQIRFEGDQQVEDMLPCPRCHPSMVKNQTSAFTL</sequence>
<feature type="region of interest" description="Disordered" evidence="1">
    <location>
        <begin position="355"/>
        <end position="435"/>
    </location>
</feature>
<reference evidence="3" key="1">
    <citation type="submission" date="2016-08" db="EMBL/GenBank/DDBJ databases">
        <authorList>
            <person name="Tokovenko B."/>
            <person name="Kalinowski J."/>
        </authorList>
    </citation>
    <scope>NUCLEOTIDE SEQUENCE [LARGE SCALE GENOMIC DNA]</scope>
    <source>
        <strain evidence="3">UTMC102</strain>
    </source>
</reference>
<dbReference type="Proteomes" id="UP000189004">
    <property type="component" value="Unassembled WGS sequence"/>
</dbReference>
<feature type="region of interest" description="Disordered" evidence="1">
    <location>
        <begin position="565"/>
        <end position="591"/>
    </location>
</feature>
<proteinExistence type="predicted"/>
<comment type="caution">
    <text evidence="2">The sequence shown here is derived from an EMBL/GenBank/DDBJ whole genome shotgun (WGS) entry which is preliminary data.</text>
</comment>
<dbReference type="AlphaFoldDB" id="A0A1V3BV92"/>
<evidence type="ECO:0000313" key="3">
    <source>
        <dbReference type="Proteomes" id="UP000189004"/>
    </source>
</evidence>
<name>A0A1V3BV92_9ACTN</name>
<organism evidence="2 3">
    <name type="scientific">Nocardiopsis sinuspersici</name>
    <dbReference type="NCBI Taxonomy" id="501010"/>
    <lineage>
        <taxon>Bacteria</taxon>
        <taxon>Bacillati</taxon>
        <taxon>Actinomycetota</taxon>
        <taxon>Actinomycetes</taxon>
        <taxon>Streptosporangiales</taxon>
        <taxon>Nocardiopsidaceae</taxon>
        <taxon>Nocardiopsis</taxon>
    </lineage>
</organism>
<protein>
    <submittedName>
        <fullName evidence="2">Uncharacterized protein</fullName>
    </submittedName>
</protein>
<dbReference type="EMBL" id="MCOK01000001">
    <property type="protein sequence ID" value="OOC52471.1"/>
    <property type="molecule type" value="Genomic_DNA"/>
</dbReference>
<keyword evidence="3" id="KW-1185">Reference proteome</keyword>
<accession>A0A1V3BV92</accession>
<evidence type="ECO:0000256" key="1">
    <source>
        <dbReference type="SAM" id="MobiDB-lite"/>
    </source>
</evidence>
<gene>
    <name evidence="2" type="ORF">NOSIN_00320</name>
</gene>
<evidence type="ECO:0000313" key="2">
    <source>
        <dbReference type="EMBL" id="OOC52471.1"/>
    </source>
</evidence>